<reference evidence="2 3" key="1">
    <citation type="submission" date="2014-04" db="EMBL/GenBank/DDBJ databases">
        <title>Draft Genome Sequence of Synergistes jonesii.</title>
        <authorList>
            <person name="Coil D.A."/>
            <person name="Eisen J.A."/>
            <person name="Holland-Moritz H.E."/>
        </authorList>
    </citation>
    <scope>NUCLEOTIDE SEQUENCE [LARGE SCALE GENOMIC DNA]</scope>
    <source>
        <strain evidence="2 3">78-1</strain>
    </source>
</reference>
<sequence>MVRRYKPEEKKRSFRITYWLGVAAIAALWAWGFKSYFNRYEYLHPGITWAVPGIEINVINVKGLLLWKEALLKAPASGQLSFPLGKGPVRVARGAVVARVGGREVKAFQQGYFVAGVDGQESRWRYSELWQESAEFFQKPAKLRFIADGASASRGGTIGKIIEQPQDLRFLGYMKLKGDAEEQIRRKKFRVRMDVDDTVSRADIRVTQKSGELTKIYVTMPWFPPDLVLSRNYTLTIDAGLTKGALVPESAILEKNGSRGLYLVRGARVIFTPVEGIMIENNKFLVTNGVSVGDAIVENAAEAREGRIQLW</sequence>
<name>A0A073IT72_9BACT</name>
<keyword evidence="1" id="KW-1133">Transmembrane helix</keyword>
<dbReference type="eggNOG" id="COG0845">
    <property type="taxonomic scope" value="Bacteria"/>
</dbReference>
<dbReference type="Proteomes" id="UP000027665">
    <property type="component" value="Unassembled WGS sequence"/>
</dbReference>
<feature type="transmembrane region" description="Helical" evidence="1">
    <location>
        <begin position="16"/>
        <end position="33"/>
    </location>
</feature>
<protein>
    <submittedName>
        <fullName evidence="2">Uncharacterized protein</fullName>
    </submittedName>
</protein>
<organism evidence="2 3">
    <name type="scientific">Synergistes jonesii</name>
    <dbReference type="NCBI Taxonomy" id="2754"/>
    <lineage>
        <taxon>Bacteria</taxon>
        <taxon>Thermotogati</taxon>
        <taxon>Synergistota</taxon>
        <taxon>Synergistia</taxon>
        <taxon>Synergistales</taxon>
        <taxon>Synergistaceae</taxon>
        <taxon>Synergistes</taxon>
    </lineage>
</organism>
<evidence type="ECO:0000313" key="3">
    <source>
        <dbReference type="Proteomes" id="UP000027665"/>
    </source>
</evidence>
<gene>
    <name evidence="2" type="ORF">EH55_02675</name>
</gene>
<keyword evidence="3" id="KW-1185">Reference proteome</keyword>
<keyword evidence="1" id="KW-0812">Transmembrane</keyword>
<keyword evidence="1" id="KW-0472">Membrane</keyword>
<comment type="caution">
    <text evidence="2">The sequence shown here is derived from an EMBL/GenBank/DDBJ whole genome shotgun (WGS) entry which is preliminary data.</text>
</comment>
<dbReference type="RefSeq" id="WP_051682663.1">
    <property type="nucleotide sequence ID" value="NZ_JMKI01000021.1"/>
</dbReference>
<accession>A0A073IT72</accession>
<dbReference type="OrthoDB" id="3054at2"/>
<dbReference type="EMBL" id="JMKI01000021">
    <property type="protein sequence ID" value="KEJ92681.1"/>
    <property type="molecule type" value="Genomic_DNA"/>
</dbReference>
<evidence type="ECO:0000313" key="2">
    <source>
        <dbReference type="EMBL" id="KEJ92681.1"/>
    </source>
</evidence>
<dbReference type="STRING" id="2754.EH55_02675"/>
<dbReference type="GeneID" id="90983262"/>
<dbReference type="AlphaFoldDB" id="A0A073IT72"/>
<dbReference type="Gene3D" id="2.40.420.20">
    <property type="match status" value="1"/>
</dbReference>
<proteinExistence type="predicted"/>
<evidence type="ECO:0000256" key="1">
    <source>
        <dbReference type="SAM" id="Phobius"/>
    </source>
</evidence>